<dbReference type="Proteomes" id="UP000233837">
    <property type="component" value="Unassembled WGS sequence"/>
</dbReference>
<organism evidence="1 2">
    <name type="scientific">Dendrobium catenatum</name>
    <dbReference type="NCBI Taxonomy" id="906689"/>
    <lineage>
        <taxon>Eukaryota</taxon>
        <taxon>Viridiplantae</taxon>
        <taxon>Streptophyta</taxon>
        <taxon>Embryophyta</taxon>
        <taxon>Tracheophyta</taxon>
        <taxon>Spermatophyta</taxon>
        <taxon>Magnoliopsida</taxon>
        <taxon>Liliopsida</taxon>
        <taxon>Asparagales</taxon>
        <taxon>Orchidaceae</taxon>
        <taxon>Epidendroideae</taxon>
        <taxon>Malaxideae</taxon>
        <taxon>Dendrobiinae</taxon>
        <taxon>Dendrobium</taxon>
    </lineage>
</organism>
<dbReference type="AlphaFoldDB" id="A0A2I0XAN5"/>
<gene>
    <name evidence="1" type="ORF">MA16_Dca015177</name>
</gene>
<dbReference type="EMBL" id="KZ502009">
    <property type="protein sequence ID" value="PKU84961.1"/>
    <property type="molecule type" value="Genomic_DNA"/>
</dbReference>
<proteinExistence type="predicted"/>
<dbReference type="PANTHER" id="PTHR33116:SF78">
    <property type="entry name" value="OS12G0587133 PROTEIN"/>
    <property type="match status" value="1"/>
</dbReference>
<evidence type="ECO:0000313" key="1">
    <source>
        <dbReference type="EMBL" id="PKU84961.1"/>
    </source>
</evidence>
<dbReference type="PANTHER" id="PTHR33116">
    <property type="entry name" value="REVERSE TRANSCRIPTASE ZINC-BINDING DOMAIN-CONTAINING PROTEIN-RELATED-RELATED"/>
    <property type="match status" value="1"/>
</dbReference>
<keyword evidence="2" id="KW-1185">Reference proteome</keyword>
<reference evidence="1 2" key="1">
    <citation type="journal article" date="2016" name="Sci. Rep.">
        <title>The Dendrobium catenatum Lindl. genome sequence provides insights into polysaccharide synthase, floral development and adaptive evolution.</title>
        <authorList>
            <person name="Zhang G.Q."/>
            <person name="Xu Q."/>
            <person name="Bian C."/>
            <person name="Tsai W.C."/>
            <person name="Yeh C.M."/>
            <person name="Liu K.W."/>
            <person name="Yoshida K."/>
            <person name="Zhang L.S."/>
            <person name="Chang S.B."/>
            <person name="Chen F."/>
            <person name="Shi Y."/>
            <person name="Su Y.Y."/>
            <person name="Zhang Y.Q."/>
            <person name="Chen L.J."/>
            <person name="Yin Y."/>
            <person name="Lin M."/>
            <person name="Huang H."/>
            <person name="Deng H."/>
            <person name="Wang Z.W."/>
            <person name="Zhu S.L."/>
            <person name="Zhao X."/>
            <person name="Deng C."/>
            <person name="Niu S.C."/>
            <person name="Huang J."/>
            <person name="Wang M."/>
            <person name="Liu G.H."/>
            <person name="Yang H.J."/>
            <person name="Xiao X.J."/>
            <person name="Hsiao Y.Y."/>
            <person name="Wu W.L."/>
            <person name="Chen Y.Y."/>
            <person name="Mitsuda N."/>
            <person name="Ohme-Takagi M."/>
            <person name="Luo Y.B."/>
            <person name="Van de Peer Y."/>
            <person name="Liu Z.J."/>
        </authorList>
    </citation>
    <scope>NUCLEOTIDE SEQUENCE [LARGE SCALE GENOMIC DNA]</scope>
    <source>
        <tissue evidence="1">The whole plant</tissue>
    </source>
</reference>
<sequence>MYADNLLLFGKADPHNSTIIRNMLDTFSAASRLDVNFEKSAIILPPNCQHADNFCTILNIPHSSCITYLGIPLSPYNPKIADFSKLMEVVNHKLAGWKAKALSFAGRLQFLRFTIWNSIVYWIRGSIIPKIIIKQIEKICAKFLYFGDTSACKLHLISWKNTCKPKAFGGLGIPSIYYV</sequence>
<accession>A0A2I0XAN5</accession>
<evidence type="ECO:0000313" key="2">
    <source>
        <dbReference type="Proteomes" id="UP000233837"/>
    </source>
</evidence>
<name>A0A2I0XAN5_9ASPA</name>
<reference evidence="1 2" key="2">
    <citation type="journal article" date="2017" name="Nature">
        <title>The Apostasia genome and the evolution of orchids.</title>
        <authorList>
            <person name="Zhang G.Q."/>
            <person name="Liu K.W."/>
            <person name="Li Z."/>
            <person name="Lohaus R."/>
            <person name="Hsiao Y.Y."/>
            <person name="Niu S.C."/>
            <person name="Wang J.Y."/>
            <person name="Lin Y.C."/>
            <person name="Xu Q."/>
            <person name="Chen L.J."/>
            <person name="Yoshida K."/>
            <person name="Fujiwara S."/>
            <person name="Wang Z.W."/>
            <person name="Zhang Y.Q."/>
            <person name="Mitsuda N."/>
            <person name="Wang M."/>
            <person name="Liu G.H."/>
            <person name="Pecoraro L."/>
            <person name="Huang H.X."/>
            <person name="Xiao X.J."/>
            <person name="Lin M."/>
            <person name="Wu X.Y."/>
            <person name="Wu W.L."/>
            <person name="Chen Y.Y."/>
            <person name="Chang S.B."/>
            <person name="Sakamoto S."/>
            <person name="Ohme-Takagi M."/>
            <person name="Yagi M."/>
            <person name="Zeng S.J."/>
            <person name="Shen C.Y."/>
            <person name="Yeh C.M."/>
            <person name="Luo Y.B."/>
            <person name="Tsai W.C."/>
            <person name="Van de Peer Y."/>
            <person name="Liu Z.J."/>
        </authorList>
    </citation>
    <scope>NUCLEOTIDE SEQUENCE [LARGE SCALE GENOMIC DNA]</scope>
    <source>
        <tissue evidence="1">The whole plant</tissue>
    </source>
</reference>
<protein>
    <submittedName>
        <fullName evidence="1">Ribonuclease H protein</fullName>
    </submittedName>
</protein>